<dbReference type="Gene3D" id="1.10.357.10">
    <property type="entry name" value="Tetracycline Repressor, domain 2"/>
    <property type="match status" value="1"/>
</dbReference>
<dbReference type="PRINTS" id="PR00455">
    <property type="entry name" value="HTHTETR"/>
</dbReference>
<dbReference type="InterPro" id="IPR001647">
    <property type="entry name" value="HTH_TetR"/>
</dbReference>
<evidence type="ECO:0000256" key="4">
    <source>
        <dbReference type="PROSITE-ProRule" id="PRU00335"/>
    </source>
</evidence>
<name>A0A8J6U631_9HYPH</name>
<protein>
    <submittedName>
        <fullName evidence="6">TetR/AcrR family transcriptional regulator</fullName>
    </submittedName>
</protein>
<keyword evidence="3" id="KW-0804">Transcription</keyword>
<dbReference type="InterPro" id="IPR009057">
    <property type="entry name" value="Homeodomain-like_sf"/>
</dbReference>
<dbReference type="InterPro" id="IPR025996">
    <property type="entry name" value="MT1864/Rv1816-like_C"/>
</dbReference>
<dbReference type="Pfam" id="PF13305">
    <property type="entry name" value="TetR_C_33"/>
    <property type="match status" value="1"/>
</dbReference>
<sequence>MTSNSPPARASYHHGNLVEALLEAAIALIEDKGVESLSVREVAKRAGVSAGAPFRHFSSKTALLTAVAEQAMSRLTEAVSAELKTTGDADPIAGLRAIGQGYLNWALANPTHFQVISSRTLIDFHGSEKLVAENEAIRLIMEKLIDDARRRGLLRHGIEIEDLIFSSRAFIYGVARMWIDGHFLEWRIERPAAQAMSAALDMFILSIGAEVAQ</sequence>
<dbReference type="AlphaFoldDB" id="A0A8J6U631"/>
<dbReference type="InterPro" id="IPR036271">
    <property type="entry name" value="Tet_transcr_reg_TetR-rel_C_sf"/>
</dbReference>
<evidence type="ECO:0000259" key="5">
    <source>
        <dbReference type="PROSITE" id="PS50977"/>
    </source>
</evidence>
<dbReference type="SUPFAM" id="SSF48498">
    <property type="entry name" value="Tetracyclin repressor-like, C-terminal domain"/>
    <property type="match status" value="1"/>
</dbReference>
<evidence type="ECO:0000256" key="1">
    <source>
        <dbReference type="ARBA" id="ARBA00023015"/>
    </source>
</evidence>
<feature type="domain" description="HTH tetR-type" evidence="5">
    <location>
        <begin position="15"/>
        <end position="75"/>
    </location>
</feature>
<keyword evidence="2 4" id="KW-0238">DNA-binding</keyword>
<dbReference type="Proteomes" id="UP000643405">
    <property type="component" value="Unassembled WGS sequence"/>
</dbReference>
<dbReference type="GO" id="GO:0000976">
    <property type="term" value="F:transcription cis-regulatory region binding"/>
    <property type="evidence" value="ECO:0007669"/>
    <property type="project" value="TreeGrafter"/>
</dbReference>
<dbReference type="SUPFAM" id="SSF46689">
    <property type="entry name" value="Homeodomain-like"/>
    <property type="match status" value="1"/>
</dbReference>
<dbReference type="InterPro" id="IPR050109">
    <property type="entry name" value="HTH-type_TetR-like_transc_reg"/>
</dbReference>
<feature type="DNA-binding region" description="H-T-H motif" evidence="4">
    <location>
        <begin position="38"/>
        <end position="57"/>
    </location>
</feature>
<dbReference type="Pfam" id="PF00440">
    <property type="entry name" value="TetR_N"/>
    <property type="match status" value="1"/>
</dbReference>
<organism evidence="6 7">
    <name type="scientific">Oryzicola mucosus</name>
    <dbReference type="NCBI Taxonomy" id="2767425"/>
    <lineage>
        <taxon>Bacteria</taxon>
        <taxon>Pseudomonadati</taxon>
        <taxon>Pseudomonadota</taxon>
        <taxon>Alphaproteobacteria</taxon>
        <taxon>Hyphomicrobiales</taxon>
        <taxon>Phyllobacteriaceae</taxon>
        <taxon>Oryzicola</taxon>
    </lineage>
</organism>
<evidence type="ECO:0000256" key="3">
    <source>
        <dbReference type="ARBA" id="ARBA00023163"/>
    </source>
</evidence>
<dbReference type="EMBL" id="JACVVX010000015">
    <property type="protein sequence ID" value="MBD0417475.1"/>
    <property type="molecule type" value="Genomic_DNA"/>
</dbReference>
<gene>
    <name evidence="6" type="ORF">ICI42_22835</name>
</gene>
<keyword evidence="7" id="KW-1185">Reference proteome</keyword>
<accession>A0A8J6U631</accession>
<dbReference type="GO" id="GO:0003700">
    <property type="term" value="F:DNA-binding transcription factor activity"/>
    <property type="evidence" value="ECO:0007669"/>
    <property type="project" value="TreeGrafter"/>
</dbReference>
<comment type="caution">
    <text evidence="6">The sequence shown here is derived from an EMBL/GenBank/DDBJ whole genome shotgun (WGS) entry which is preliminary data.</text>
</comment>
<proteinExistence type="predicted"/>
<evidence type="ECO:0000256" key="2">
    <source>
        <dbReference type="ARBA" id="ARBA00023125"/>
    </source>
</evidence>
<dbReference type="PANTHER" id="PTHR30055:SF220">
    <property type="entry name" value="TETR-FAMILY REGULATORY PROTEIN"/>
    <property type="match status" value="1"/>
</dbReference>
<dbReference type="PROSITE" id="PS50977">
    <property type="entry name" value="HTH_TETR_2"/>
    <property type="match status" value="1"/>
</dbReference>
<reference evidence="6" key="1">
    <citation type="submission" date="2020-09" db="EMBL/GenBank/DDBJ databases">
        <title>Genome seq and assembly of Tianweitania sp.</title>
        <authorList>
            <person name="Chhetri G."/>
        </authorList>
    </citation>
    <scope>NUCLEOTIDE SEQUENCE</scope>
    <source>
        <strain evidence="6">Rool2</strain>
    </source>
</reference>
<dbReference type="PANTHER" id="PTHR30055">
    <property type="entry name" value="HTH-TYPE TRANSCRIPTIONAL REGULATOR RUTR"/>
    <property type="match status" value="1"/>
</dbReference>
<evidence type="ECO:0000313" key="6">
    <source>
        <dbReference type="EMBL" id="MBD0417475.1"/>
    </source>
</evidence>
<evidence type="ECO:0000313" key="7">
    <source>
        <dbReference type="Proteomes" id="UP000643405"/>
    </source>
</evidence>
<keyword evidence="1" id="KW-0805">Transcription regulation</keyword>